<evidence type="ECO:0000313" key="1">
    <source>
        <dbReference type="EMBL" id="JAB95827.1"/>
    </source>
</evidence>
<dbReference type="EMBL" id="GAMC01010728">
    <property type="protein sequence ID" value="JAB95827.1"/>
    <property type="molecule type" value="mRNA"/>
</dbReference>
<accession>W8BAX4</accession>
<dbReference type="AlphaFoldDB" id="W8BAX4"/>
<name>W8BAX4_CERCA</name>
<protein>
    <submittedName>
        <fullName evidence="1">Uncharacterized protein</fullName>
    </submittedName>
</protein>
<reference evidence="1" key="1">
    <citation type="submission" date="2013-07" db="EMBL/GenBank/DDBJ databases">
        <authorList>
            <person name="Geib S."/>
        </authorList>
    </citation>
    <scope>NUCLEOTIDE SEQUENCE</scope>
</reference>
<reference evidence="1" key="2">
    <citation type="journal article" date="2014" name="BMC Genomics">
        <title>A genomic perspective to assessing quality of mass-reared SIT flies used in Mediterranean fruit fly (Ceratitis capitata) eradication in California.</title>
        <authorList>
            <person name="Calla B."/>
            <person name="Hall B."/>
            <person name="Hou S."/>
            <person name="Geib S.M."/>
        </authorList>
    </citation>
    <scope>NUCLEOTIDE SEQUENCE</scope>
</reference>
<organism evidence="1">
    <name type="scientific">Ceratitis capitata</name>
    <name type="common">Mediterranean fruit fly</name>
    <name type="synonym">Tephritis capitata</name>
    <dbReference type="NCBI Taxonomy" id="7213"/>
    <lineage>
        <taxon>Eukaryota</taxon>
        <taxon>Metazoa</taxon>
        <taxon>Ecdysozoa</taxon>
        <taxon>Arthropoda</taxon>
        <taxon>Hexapoda</taxon>
        <taxon>Insecta</taxon>
        <taxon>Pterygota</taxon>
        <taxon>Neoptera</taxon>
        <taxon>Endopterygota</taxon>
        <taxon>Diptera</taxon>
        <taxon>Brachycera</taxon>
        <taxon>Muscomorpha</taxon>
        <taxon>Tephritoidea</taxon>
        <taxon>Tephritidae</taxon>
        <taxon>Ceratitis</taxon>
        <taxon>Ceratitis</taxon>
    </lineage>
</organism>
<proteinExistence type="evidence at transcript level"/>
<sequence>MWDFASSTDRQTTTIGIVSGEKSKSAKQARVSEGGMCIRALEADKANVEIGAGSVARDVLHNCCAFSQQQHTCLQRNSENRQTNHYVNRWLQAFQRGAGSPLILLKDAHTLHIHTRFYISVLV</sequence>